<evidence type="ECO:0000256" key="2">
    <source>
        <dbReference type="ARBA" id="ARBA00022448"/>
    </source>
</evidence>
<evidence type="ECO:0000256" key="7">
    <source>
        <dbReference type="ARBA" id="ARBA00023010"/>
    </source>
</evidence>
<dbReference type="HAMAP" id="MF_00237">
    <property type="entry name" value="TatB"/>
    <property type="match status" value="1"/>
</dbReference>
<comment type="subunit">
    <text evidence="9">The Tat system comprises two distinct complexes: a TatABC complex, containing multiple copies of TatA, TatB and TatC subunits, and a separate TatA complex, containing only TatA subunits. Substrates initially bind to the TatABC complex, which probably triggers association of the separate TatA complex to form the active translocon.</text>
</comment>
<dbReference type="NCBIfam" id="NF002377">
    <property type="entry name" value="PRK01371.1-4"/>
    <property type="match status" value="1"/>
</dbReference>
<comment type="similarity">
    <text evidence="9">Belongs to the TatB family.</text>
</comment>
<dbReference type="Gene3D" id="1.20.5.3310">
    <property type="match status" value="1"/>
</dbReference>
<evidence type="ECO:0000313" key="11">
    <source>
        <dbReference type="EMBL" id="MDJ1136686.1"/>
    </source>
</evidence>
<evidence type="ECO:0000256" key="6">
    <source>
        <dbReference type="ARBA" id="ARBA00022989"/>
    </source>
</evidence>
<evidence type="ECO:0000256" key="10">
    <source>
        <dbReference type="SAM" id="MobiDB-lite"/>
    </source>
</evidence>
<keyword evidence="4 9" id="KW-0812">Transmembrane</keyword>
<accession>A0ABT7A5W1</accession>
<comment type="caution">
    <text evidence="11">The sequence shown here is derived from an EMBL/GenBank/DDBJ whole genome shotgun (WGS) entry which is preliminary data.</text>
</comment>
<dbReference type="RefSeq" id="WP_274040838.1">
    <property type="nucleotide sequence ID" value="NZ_JANCPR020000044.1"/>
</dbReference>
<protein>
    <recommendedName>
        <fullName evidence="9">Sec-independent protein translocase protein TatB</fullName>
    </recommendedName>
</protein>
<keyword evidence="8 9" id="KW-0472">Membrane</keyword>
<evidence type="ECO:0000256" key="5">
    <source>
        <dbReference type="ARBA" id="ARBA00022927"/>
    </source>
</evidence>
<sequence>MFFDIGPLELVALVVLAVLIFGPDKLPKVIQDVSAFIRKVRAFSDSAKEDIKSELGPEFKDFEFEDLNPKTFARKHLMENDDLGIKEIRNSFDLRKDLAEVTDAVNGTDSDDDSRDTAGAAGGRTSLSKSGANGSGSNGKVDTVKKADMTKRADMTKKVDSSAGRDQGGSGDAFSKSDPLAKSDPPPFDADAT</sequence>
<evidence type="ECO:0000256" key="8">
    <source>
        <dbReference type="ARBA" id="ARBA00023136"/>
    </source>
</evidence>
<evidence type="ECO:0000313" key="12">
    <source>
        <dbReference type="Proteomes" id="UP001214441"/>
    </source>
</evidence>
<evidence type="ECO:0000256" key="4">
    <source>
        <dbReference type="ARBA" id="ARBA00022692"/>
    </source>
</evidence>
<dbReference type="Proteomes" id="UP001214441">
    <property type="component" value="Unassembled WGS sequence"/>
</dbReference>
<evidence type="ECO:0000256" key="1">
    <source>
        <dbReference type="ARBA" id="ARBA00004167"/>
    </source>
</evidence>
<dbReference type="PRINTS" id="PR01506">
    <property type="entry name" value="TATBPROTEIN"/>
</dbReference>
<comment type="subcellular location">
    <subcellularLocation>
        <location evidence="9">Cell membrane</location>
        <topology evidence="9">Single-pass membrane protein</topology>
    </subcellularLocation>
    <subcellularLocation>
        <location evidence="1">Membrane</location>
        <topology evidence="1">Single-pass membrane protein</topology>
    </subcellularLocation>
</comment>
<dbReference type="Pfam" id="PF02416">
    <property type="entry name" value="TatA_B_E"/>
    <property type="match status" value="1"/>
</dbReference>
<feature type="compositionally biased region" description="Basic and acidic residues" evidence="10">
    <location>
        <begin position="142"/>
        <end position="160"/>
    </location>
</feature>
<comment type="function">
    <text evidence="9">Part of the twin-arginine translocation (Tat) system that transports large folded proteins containing a characteristic twin-arginine motif in their signal peptide across membranes. Together with TatC, TatB is part of a receptor directly interacting with Tat signal peptides. TatB may form an oligomeric binding site that transiently accommodates folded Tat precursor proteins before their translocation.</text>
</comment>
<feature type="region of interest" description="Disordered" evidence="10">
    <location>
        <begin position="104"/>
        <end position="193"/>
    </location>
</feature>
<keyword evidence="2 9" id="KW-0813">Transport</keyword>
<dbReference type="InterPro" id="IPR003369">
    <property type="entry name" value="TatA/B/E"/>
</dbReference>
<keyword evidence="7 9" id="KW-0811">Translocation</keyword>
<keyword evidence="12" id="KW-1185">Reference proteome</keyword>
<dbReference type="NCBIfam" id="NF002374">
    <property type="entry name" value="PRK01371.1-1"/>
    <property type="match status" value="1"/>
</dbReference>
<proteinExistence type="inferred from homology"/>
<dbReference type="InterPro" id="IPR018448">
    <property type="entry name" value="TatB"/>
</dbReference>
<organism evidence="11 12">
    <name type="scientific">Streptomyces iconiensis</name>
    <dbReference type="NCBI Taxonomy" id="1384038"/>
    <lineage>
        <taxon>Bacteria</taxon>
        <taxon>Bacillati</taxon>
        <taxon>Actinomycetota</taxon>
        <taxon>Actinomycetes</taxon>
        <taxon>Kitasatosporales</taxon>
        <taxon>Streptomycetaceae</taxon>
        <taxon>Streptomyces</taxon>
    </lineage>
</organism>
<evidence type="ECO:0000256" key="3">
    <source>
        <dbReference type="ARBA" id="ARBA00022475"/>
    </source>
</evidence>
<dbReference type="EMBL" id="JANCPR020000044">
    <property type="protein sequence ID" value="MDJ1136686.1"/>
    <property type="molecule type" value="Genomic_DNA"/>
</dbReference>
<gene>
    <name evidence="9" type="primary">tatB</name>
    <name evidence="11" type="ORF">NMN56_033015</name>
</gene>
<name>A0ABT7A5W1_9ACTN</name>
<keyword evidence="5 9" id="KW-0653">Protein transport</keyword>
<evidence type="ECO:0000256" key="9">
    <source>
        <dbReference type="HAMAP-Rule" id="MF_00237"/>
    </source>
</evidence>
<feature type="compositionally biased region" description="Pro residues" evidence="10">
    <location>
        <begin position="184"/>
        <end position="193"/>
    </location>
</feature>
<keyword evidence="3 9" id="KW-1003">Cell membrane</keyword>
<reference evidence="11 12" key="1">
    <citation type="submission" date="2023-05" db="EMBL/GenBank/DDBJ databases">
        <title>Streptantibioticus silvisoli sp. nov., acidotolerant actinomycetes 1 from pine litter.</title>
        <authorList>
            <person name="Swiecimska M."/>
            <person name="Golinska P."/>
            <person name="Sangal V."/>
            <person name="Wachnowicz B."/>
            <person name="Goodfellow M."/>
        </authorList>
    </citation>
    <scope>NUCLEOTIDE SEQUENCE [LARGE SCALE GENOMIC DNA]</scope>
    <source>
        <strain evidence="11 12">DSM 42109</strain>
    </source>
</reference>
<keyword evidence="6 9" id="KW-1133">Transmembrane helix</keyword>